<protein>
    <submittedName>
        <fullName evidence="2">Uncharacterized protein</fullName>
    </submittedName>
</protein>
<proteinExistence type="predicted"/>
<gene>
    <name evidence="2" type="ORF">UFOVP33_61</name>
</gene>
<sequence>MSNDTTPPHHDELTQYRLGMIEETLKAMRENLVQLTALEQKHLETRQALERAFEAIKDNDERMRVIEVEMPTLKMVRGWVIAGVIGCAALLGVTLFKIATIATTHA</sequence>
<dbReference type="EMBL" id="LR796162">
    <property type="protein sequence ID" value="CAB4122835.1"/>
    <property type="molecule type" value="Genomic_DNA"/>
</dbReference>
<reference evidence="2" key="1">
    <citation type="submission" date="2020-04" db="EMBL/GenBank/DDBJ databases">
        <authorList>
            <person name="Chiriac C."/>
            <person name="Salcher M."/>
            <person name="Ghai R."/>
            <person name="Kavagutti S V."/>
        </authorList>
    </citation>
    <scope>NUCLEOTIDE SEQUENCE</scope>
</reference>
<keyword evidence="1" id="KW-0812">Transmembrane</keyword>
<evidence type="ECO:0000256" key="1">
    <source>
        <dbReference type="SAM" id="Phobius"/>
    </source>
</evidence>
<evidence type="ECO:0000313" key="2">
    <source>
        <dbReference type="EMBL" id="CAB4122835.1"/>
    </source>
</evidence>
<keyword evidence="1" id="KW-0472">Membrane</keyword>
<organism evidence="2">
    <name type="scientific">uncultured Caudovirales phage</name>
    <dbReference type="NCBI Taxonomy" id="2100421"/>
    <lineage>
        <taxon>Viruses</taxon>
        <taxon>Duplodnaviria</taxon>
        <taxon>Heunggongvirae</taxon>
        <taxon>Uroviricota</taxon>
        <taxon>Caudoviricetes</taxon>
        <taxon>Peduoviridae</taxon>
        <taxon>Maltschvirus</taxon>
        <taxon>Maltschvirus maltsch</taxon>
    </lineage>
</organism>
<feature type="transmembrane region" description="Helical" evidence="1">
    <location>
        <begin position="79"/>
        <end position="102"/>
    </location>
</feature>
<keyword evidence="1" id="KW-1133">Transmembrane helix</keyword>
<name>A0A6J5KN99_9CAUD</name>
<accession>A0A6J5KN99</accession>